<evidence type="ECO:0008006" key="3">
    <source>
        <dbReference type="Google" id="ProtNLM"/>
    </source>
</evidence>
<evidence type="ECO:0000313" key="1">
    <source>
        <dbReference type="EMBL" id="MBW0541181.1"/>
    </source>
</evidence>
<comment type="caution">
    <text evidence="1">The sequence shown here is derived from an EMBL/GenBank/DDBJ whole genome shotgun (WGS) entry which is preliminary data.</text>
</comment>
<dbReference type="OrthoDB" id="3259198at2759"/>
<organism evidence="1 2">
    <name type="scientific">Austropuccinia psidii MF-1</name>
    <dbReference type="NCBI Taxonomy" id="1389203"/>
    <lineage>
        <taxon>Eukaryota</taxon>
        <taxon>Fungi</taxon>
        <taxon>Dikarya</taxon>
        <taxon>Basidiomycota</taxon>
        <taxon>Pucciniomycotina</taxon>
        <taxon>Pucciniomycetes</taxon>
        <taxon>Pucciniales</taxon>
        <taxon>Sphaerophragmiaceae</taxon>
        <taxon>Austropuccinia</taxon>
    </lineage>
</organism>
<accession>A0A9Q3IFD9</accession>
<name>A0A9Q3IFD9_9BASI</name>
<keyword evidence="2" id="KW-1185">Reference proteome</keyword>
<reference evidence="1" key="1">
    <citation type="submission" date="2021-03" db="EMBL/GenBank/DDBJ databases">
        <title>Draft genome sequence of rust myrtle Austropuccinia psidii MF-1, a brazilian biotype.</title>
        <authorList>
            <person name="Quecine M.C."/>
            <person name="Pachon D.M.R."/>
            <person name="Bonatelli M.L."/>
            <person name="Correr F.H."/>
            <person name="Franceschini L.M."/>
            <person name="Leite T.F."/>
            <person name="Margarido G.R.A."/>
            <person name="Almeida C.A."/>
            <person name="Ferrarezi J.A."/>
            <person name="Labate C.A."/>
        </authorList>
    </citation>
    <scope>NUCLEOTIDE SEQUENCE</scope>
    <source>
        <strain evidence="1">MF-1</strain>
    </source>
</reference>
<dbReference type="AlphaFoldDB" id="A0A9Q3IFD9"/>
<dbReference type="Proteomes" id="UP000765509">
    <property type="component" value="Unassembled WGS sequence"/>
</dbReference>
<dbReference type="EMBL" id="AVOT02045856">
    <property type="protein sequence ID" value="MBW0541181.1"/>
    <property type="molecule type" value="Genomic_DNA"/>
</dbReference>
<protein>
    <recommendedName>
        <fullName evidence="3">DUF659 domain-containing protein</fullName>
    </recommendedName>
</protein>
<proteinExistence type="predicted"/>
<evidence type="ECO:0000313" key="2">
    <source>
        <dbReference type="Proteomes" id="UP000765509"/>
    </source>
</evidence>
<sequence>MTGSHAGVALAWTLWEALSKQGMIKDLYSITGDNAANNVAMITVIQQKFAGIGIGWPKEERFHHCACHVINLISKEFLAHMGELTDEYYQFLTITWV</sequence>
<gene>
    <name evidence="1" type="ORF">O181_080896</name>
</gene>